<sequence>MLTFDSQYPGSNLEVAFLGEIEVGRVMSDGRRSSYLCHLPPSWAMQWHRANSIDDAKARLAQRVGEWVKRAGLEKRE</sequence>
<dbReference type="Proteomes" id="UP001526166">
    <property type="component" value="Unassembled WGS sequence"/>
</dbReference>
<dbReference type="RefSeq" id="WP_263846861.1">
    <property type="nucleotide sequence ID" value="NZ_JAOWKW010000001.1"/>
</dbReference>
<evidence type="ECO:0000313" key="1">
    <source>
        <dbReference type="EMBL" id="MCV2877575.1"/>
    </source>
</evidence>
<protein>
    <submittedName>
        <fullName evidence="1">Uncharacterized protein</fullName>
    </submittedName>
</protein>
<organism evidence="1 2">
    <name type="scientific">Sedimentimonas flavescens</name>
    <dbReference type="NCBI Taxonomy" id="2851012"/>
    <lineage>
        <taxon>Bacteria</taxon>
        <taxon>Pseudomonadati</taxon>
        <taxon>Pseudomonadota</taxon>
        <taxon>Alphaproteobacteria</taxon>
        <taxon>Rhodobacterales</taxon>
        <taxon>Rhodobacter group</taxon>
        <taxon>Sedimentimonas</taxon>
    </lineage>
</organism>
<comment type="caution">
    <text evidence="1">The sequence shown here is derived from an EMBL/GenBank/DDBJ whole genome shotgun (WGS) entry which is preliminary data.</text>
</comment>
<accession>A0ABT2ZW94</accession>
<gene>
    <name evidence="1" type="ORF">OE699_01815</name>
</gene>
<evidence type="ECO:0000313" key="2">
    <source>
        <dbReference type="Proteomes" id="UP001526166"/>
    </source>
</evidence>
<reference evidence="1 2" key="1">
    <citation type="submission" date="2022-10" db="EMBL/GenBank/DDBJ databases">
        <title>Sinirhodobacter sp. nov., isolated from ocean surface sediments.</title>
        <authorList>
            <person name="He W."/>
            <person name="Wang L."/>
            <person name="Zhang D.-F."/>
        </authorList>
    </citation>
    <scope>NUCLEOTIDE SEQUENCE [LARGE SCALE GENOMIC DNA]</scope>
    <source>
        <strain evidence="1 2">WL0115</strain>
    </source>
</reference>
<dbReference type="EMBL" id="JAOWKW010000001">
    <property type="protein sequence ID" value="MCV2877575.1"/>
    <property type="molecule type" value="Genomic_DNA"/>
</dbReference>
<keyword evidence="2" id="KW-1185">Reference proteome</keyword>
<name>A0ABT2ZW94_9RHOB</name>
<proteinExistence type="predicted"/>